<evidence type="ECO:0000313" key="2">
    <source>
        <dbReference type="Proteomes" id="UP000681720"/>
    </source>
</evidence>
<evidence type="ECO:0000313" key="1">
    <source>
        <dbReference type="EMBL" id="CAF4817990.1"/>
    </source>
</evidence>
<protein>
    <submittedName>
        <fullName evidence="1">Uncharacterized protein</fullName>
    </submittedName>
</protein>
<accession>A0A8S3BE32</accession>
<feature type="non-terminal residue" evidence="1">
    <location>
        <position position="1"/>
    </location>
</feature>
<sequence length="53" mass="6156">QNQMLNYLDCIMEGIKSMGGIGVRMPRRRNVEVDNPSRRLRPIELNKLKALCK</sequence>
<gene>
    <name evidence="1" type="ORF">GIL414_LOCUS47879</name>
</gene>
<comment type="caution">
    <text evidence="1">The sequence shown here is derived from an EMBL/GenBank/DDBJ whole genome shotgun (WGS) entry which is preliminary data.</text>
</comment>
<name>A0A8S3BE32_9BILA</name>
<proteinExistence type="predicted"/>
<dbReference type="AlphaFoldDB" id="A0A8S3BE32"/>
<organism evidence="1 2">
    <name type="scientific">Rotaria magnacalcarata</name>
    <dbReference type="NCBI Taxonomy" id="392030"/>
    <lineage>
        <taxon>Eukaryota</taxon>
        <taxon>Metazoa</taxon>
        <taxon>Spiralia</taxon>
        <taxon>Gnathifera</taxon>
        <taxon>Rotifera</taxon>
        <taxon>Eurotatoria</taxon>
        <taxon>Bdelloidea</taxon>
        <taxon>Philodinida</taxon>
        <taxon>Philodinidae</taxon>
        <taxon>Rotaria</taxon>
    </lineage>
</organism>
<dbReference type="Proteomes" id="UP000681720">
    <property type="component" value="Unassembled WGS sequence"/>
</dbReference>
<dbReference type="EMBL" id="CAJOBJ010153888">
    <property type="protein sequence ID" value="CAF4817990.1"/>
    <property type="molecule type" value="Genomic_DNA"/>
</dbReference>
<reference evidence="1" key="1">
    <citation type="submission" date="2021-02" db="EMBL/GenBank/DDBJ databases">
        <authorList>
            <person name="Nowell W R."/>
        </authorList>
    </citation>
    <scope>NUCLEOTIDE SEQUENCE</scope>
</reference>